<feature type="compositionally biased region" description="Polar residues" evidence="1">
    <location>
        <begin position="287"/>
        <end position="310"/>
    </location>
</feature>
<dbReference type="InterPro" id="IPR043991">
    <property type="entry name" value="Gp3-like"/>
</dbReference>
<dbReference type="KEGG" id="tse:THMIRHAS_04760"/>
<dbReference type="Proteomes" id="UP000501726">
    <property type="component" value="Chromosome"/>
</dbReference>
<evidence type="ECO:0000313" key="2">
    <source>
        <dbReference type="EMBL" id="BBP45103.1"/>
    </source>
</evidence>
<evidence type="ECO:0000256" key="1">
    <source>
        <dbReference type="SAM" id="MobiDB-lite"/>
    </source>
</evidence>
<evidence type="ECO:0000313" key="3">
    <source>
        <dbReference type="Proteomes" id="UP000501726"/>
    </source>
</evidence>
<dbReference type="AlphaFoldDB" id="A0A6F8PSJ7"/>
<evidence type="ECO:0008006" key="4">
    <source>
        <dbReference type="Google" id="ProtNLM"/>
    </source>
</evidence>
<proteinExistence type="predicted"/>
<keyword evidence="3" id="KW-1185">Reference proteome</keyword>
<name>A0A6F8PSJ7_9GAMM</name>
<gene>
    <name evidence="2" type="ORF">THMIRHAS_04760</name>
</gene>
<dbReference type="EMBL" id="AP021889">
    <property type="protein sequence ID" value="BBP45103.1"/>
    <property type="molecule type" value="Genomic_DNA"/>
</dbReference>
<protein>
    <recommendedName>
        <fullName evidence="4">Hydrolase or metal-binding protein</fullName>
    </recommendedName>
</protein>
<dbReference type="Pfam" id="PF18897">
    <property type="entry name" value="Gp3-like"/>
    <property type="match status" value="1"/>
</dbReference>
<accession>A0A6F8PSJ7</accession>
<feature type="compositionally biased region" description="Low complexity" evidence="1">
    <location>
        <begin position="312"/>
        <end position="323"/>
    </location>
</feature>
<reference evidence="3" key="1">
    <citation type="submission" date="2019-11" db="EMBL/GenBank/DDBJ databases">
        <title>Isolation and characterization of two novel species in the genus Thiomicrorhabdus.</title>
        <authorList>
            <person name="Mochizuki J."/>
            <person name="Kojima H."/>
            <person name="Fukui M."/>
        </authorList>
    </citation>
    <scope>NUCLEOTIDE SEQUENCE [LARGE SCALE GENOMIC DNA]</scope>
    <source>
        <strain evidence="3">aks77</strain>
    </source>
</reference>
<dbReference type="RefSeq" id="WP_173270371.1">
    <property type="nucleotide sequence ID" value="NZ_AP021889.1"/>
</dbReference>
<organism evidence="2 3">
    <name type="scientific">Thiosulfatimonas sediminis</name>
    <dbReference type="NCBI Taxonomy" id="2675054"/>
    <lineage>
        <taxon>Bacteria</taxon>
        <taxon>Pseudomonadati</taxon>
        <taxon>Pseudomonadota</taxon>
        <taxon>Gammaproteobacteria</taxon>
        <taxon>Thiotrichales</taxon>
        <taxon>Piscirickettsiaceae</taxon>
        <taxon>Thiosulfatimonas</taxon>
    </lineage>
</organism>
<feature type="region of interest" description="Disordered" evidence="1">
    <location>
        <begin position="287"/>
        <end position="323"/>
    </location>
</feature>
<sequence length="323" mass="35638">MLKGLMLTPPVIGRISIGQVVEKNGKRLPQKDDQFTLTSQLQTSDGWLKHPLDEQLRAQDKAGKKLREIPVQLLFSDPDLNLRAEYSFFERDTGRPFCVGNGETCQRRTPSGIETLPCPSPEACEFASGYCKPYGRLNVIVENPSTEGSEDSQDSQDPLGSFIFRTTGFNSIRTLAARLQYFAAISGKRLACLPLALKLRGKSTRQSYGRPIYYVDLTLRSGLSLEETLGIAQAIDEQRQAMGYDQAALDRAAKKGYQQGAFEESSDEAMDVVEEFYPELHAQTITPVTHAQPTQSNGVKAVNGKSTPSRLAQAVQTQVTAQQ</sequence>